<dbReference type="PROSITE" id="PS50081">
    <property type="entry name" value="ZF_DAG_PE_2"/>
    <property type="match status" value="1"/>
</dbReference>
<dbReference type="SMART" id="SM00239">
    <property type="entry name" value="C2"/>
    <property type="match status" value="2"/>
</dbReference>
<dbReference type="CDD" id="cd00030">
    <property type="entry name" value="C2"/>
    <property type="match status" value="1"/>
</dbReference>
<gene>
    <name evidence="6" type="ORF">Ae201684_001963</name>
</gene>
<dbReference type="AlphaFoldDB" id="A0A6G0XSF3"/>
<dbReference type="Pfam" id="PF00168">
    <property type="entry name" value="C2"/>
    <property type="match status" value="2"/>
</dbReference>
<dbReference type="CDD" id="cd00029">
    <property type="entry name" value="C1"/>
    <property type="match status" value="1"/>
</dbReference>
<reference evidence="6 7" key="1">
    <citation type="submission" date="2019-07" db="EMBL/GenBank/DDBJ databases">
        <title>Genomics analysis of Aphanomyces spp. identifies a new class of oomycete effector associated with host adaptation.</title>
        <authorList>
            <person name="Gaulin E."/>
        </authorList>
    </citation>
    <scope>NUCLEOTIDE SEQUENCE [LARGE SCALE GENOMIC DNA]</scope>
    <source>
        <strain evidence="6 7">ATCC 201684</strain>
    </source>
</reference>
<dbReference type="GO" id="GO:0046872">
    <property type="term" value="F:metal ion binding"/>
    <property type="evidence" value="ECO:0007669"/>
    <property type="project" value="UniProtKB-KW"/>
</dbReference>
<dbReference type="PROSITE" id="PS50004">
    <property type="entry name" value="C2"/>
    <property type="match status" value="1"/>
</dbReference>
<protein>
    <recommendedName>
        <fullName evidence="8">C2 domain-containing protein</fullName>
    </recommendedName>
</protein>
<feature type="domain" description="C2" evidence="4">
    <location>
        <begin position="116"/>
        <end position="245"/>
    </location>
</feature>
<keyword evidence="1" id="KW-0479">Metal-binding</keyword>
<dbReference type="InterPro" id="IPR052981">
    <property type="entry name" value="Ingression_C2_domain"/>
</dbReference>
<keyword evidence="2" id="KW-0862">Zinc</keyword>
<dbReference type="SMART" id="SM00109">
    <property type="entry name" value="C1"/>
    <property type="match status" value="1"/>
</dbReference>
<name>A0A6G0XSF3_9STRA</name>
<dbReference type="Gene3D" id="3.30.60.20">
    <property type="match status" value="1"/>
</dbReference>
<sequence>MELRKRSVGLNVDTSAKDLKAAVDKSPLGRSGSRRRSSSAADADIKLNNDIALMLERNEIVPLIASADLNCDLCDGLWTDESAAALFEFHPSGIVCDQSCLQFAASFVRAHPAIRSRADYLKYRSETESNQSGVFKIIVEKAVDLPSVRWIGRQDPYVRLALLPWNEPVQTKAAMSGGKNPTWNDDHANELRLQHRCNSSNNPVPTLEIQIWNENYMMNHDLLASTLVSTAPLLLHPNIEAARWFTLSSKTSQRARVLFRIQFEPQLRLRRLVSAVDATEVVRDHKFRVHSLKSVGVRILTCAVCEHIIMSTTKTQWGYRCEDCGIDVHKACMMLANTNLPCPTRDSLNDIDATTISRDRLVTCPIDNSTGYRLLQPVQKEGHTFGKLFANLRGVHMCTRQCKADDHATNVFHGDTYCRLSVDGVTHETKEVYKTADPVFGDKTCFLISHRDTAFQLELVDLSTNVVVGSMTVSLFDLLQRDADHVVQIVASKLRREDSVPAVRDRYILKAKSQVVGYVNMVLHYAEEKHKLLLYVPKQRMVLQGREEKEFAVETLRTNMDRLVRVLQLVPWLEHQYIAIITWKHRARSGFVLVFFTATCLFFNAEYMPALFFYLALIYMLHTLVLRLDGSYLTKWIAYDEDPMEKTRLFRPVAALYTAVVDAIIPPPKKDGQYVYVKIIYLPNDANQEDMGLVFSGGDQFLVGRTHAVRATAHPKWRDASNVISHLNPPGLVRPNMAPKKEHAFRNAHVSWPHQNCTCDTCSTSPGVDYHAIVYPLLQAAKHYDNGRELLVPWTAFPGLLRFEVISYNDDAAAVETLIGAATIPIVRLIEPSEITLTLPLELVEGQSDDASLTVRLQVKLPKKIIAPAPEEKKWSSFVRDALAEKDKTSTLGTVLFGALWKAKDTTKMVQNVIGRLCATVVCTQNLFNWTHPWKTAVVFVVCLAGAILFSIVPARYIILAGGLMEFIAGLREDRPPSNTARNLLWNFISSLPTDMDLIQAYDRERTAYVEQRSKIDQIENQGCRRLKYHALWLGTVVAKMENDRVWKSMCLVYRPCRFIFWKSVEDADACLPPLGQLIIDSEEDIKEIPDLMARKSDDPPYIFYVLGNTGESYQEKRFFGFTESAVRDELLRVVKESFKS</sequence>
<accession>A0A6G0XSF3</accession>
<dbReference type="SUPFAM" id="SSF49562">
    <property type="entry name" value="C2 domain (Calcium/lipid-binding domain, CaLB)"/>
    <property type="match status" value="2"/>
</dbReference>
<evidence type="ECO:0000259" key="5">
    <source>
        <dbReference type="PROSITE" id="PS50081"/>
    </source>
</evidence>
<dbReference type="InterPro" id="IPR000008">
    <property type="entry name" value="C2_dom"/>
</dbReference>
<keyword evidence="3" id="KW-0812">Transmembrane</keyword>
<dbReference type="SUPFAM" id="SSF57889">
    <property type="entry name" value="Cysteine-rich domain"/>
    <property type="match status" value="1"/>
</dbReference>
<proteinExistence type="predicted"/>
<dbReference type="PANTHER" id="PTHR47052:SF3">
    <property type="entry name" value="INGRESSION PROTEIN 1"/>
    <property type="match status" value="1"/>
</dbReference>
<dbReference type="InterPro" id="IPR035892">
    <property type="entry name" value="C2_domain_sf"/>
</dbReference>
<keyword evidence="3" id="KW-1133">Transmembrane helix</keyword>
<keyword evidence="3" id="KW-0472">Membrane</keyword>
<dbReference type="InterPro" id="IPR046349">
    <property type="entry name" value="C1-like_sf"/>
</dbReference>
<evidence type="ECO:0000313" key="7">
    <source>
        <dbReference type="Proteomes" id="UP000481153"/>
    </source>
</evidence>
<keyword evidence="7" id="KW-1185">Reference proteome</keyword>
<dbReference type="Proteomes" id="UP000481153">
    <property type="component" value="Unassembled WGS sequence"/>
</dbReference>
<feature type="domain" description="Phorbol-ester/DAG-type" evidence="5">
    <location>
        <begin position="284"/>
        <end position="342"/>
    </location>
</feature>
<feature type="transmembrane region" description="Helical" evidence="3">
    <location>
        <begin position="937"/>
        <end position="959"/>
    </location>
</feature>
<dbReference type="VEuPathDB" id="FungiDB:AeMF1_019772"/>
<evidence type="ECO:0000256" key="3">
    <source>
        <dbReference type="SAM" id="Phobius"/>
    </source>
</evidence>
<evidence type="ECO:0008006" key="8">
    <source>
        <dbReference type="Google" id="ProtNLM"/>
    </source>
</evidence>
<evidence type="ECO:0000256" key="2">
    <source>
        <dbReference type="ARBA" id="ARBA00022833"/>
    </source>
</evidence>
<evidence type="ECO:0000256" key="1">
    <source>
        <dbReference type="ARBA" id="ARBA00022723"/>
    </source>
</evidence>
<dbReference type="EMBL" id="VJMJ01000019">
    <property type="protein sequence ID" value="KAF0743274.1"/>
    <property type="molecule type" value="Genomic_DNA"/>
</dbReference>
<evidence type="ECO:0000259" key="4">
    <source>
        <dbReference type="PROSITE" id="PS50004"/>
    </source>
</evidence>
<dbReference type="Pfam" id="PF00130">
    <property type="entry name" value="C1_1"/>
    <property type="match status" value="1"/>
</dbReference>
<organism evidence="6 7">
    <name type="scientific">Aphanomyces euteiches</name>
    <dbReference type="NCBI Taxonomy" id="100861"/>
    <lineage>
        <taxon>Eukaryota</taxon>
        <taxon>Sar</taxon>
        <taxon>Stramenopiles</taxon>
        <taxon>Oomycota</taxon>
        <taxon>Saprolegniomycetes</taxon>
        <taxon>Saprolegniales</taxon>
        <taxon>Verrucalvaceae</taxon>
        <taxon>Aphanomyces</taxon>
    </lineage>
</organism>
<dbReference type="InterPro" id="IPR002219">
    <property type="entry name" value="PKC_DAG/PE"/>
</dbReference>
<comment type="caution">
    <text evidence="6">The sequence shown here is derived from an EMBL/GenBank/DDBJ whole genome shotgun (WGS) entry which is preliminary data.</text>
</comment>
<dbReference type="Gene3D" id="2.60.40.150">
    <property type="entry name" value="C2 domain"/>
    <property type="match status" value="2"/>
</dbReference>
<evidence type="ECO:0000313" key="6">
    <source>
        <dbReference type="EMBL" id="KAF0743274.1"/>
    </source>
</evidence>
<dbReference type="PANTHER" id="PTHR47052">
    <property type="entry name" value="CONSERVED SERINE PROLINE-RICH PROTEIN (AFU_ORTHOLOGUE AFUA_2G01790)"/>
    <property type="match status" value="1"/>
</dbReference>